<dbReference type="InterPro" id="IPR002501">
    <property type="entry name" value="PsdUridine_synth_N"/>
</dbReference>
<dbReference type="EC" id="5.4.99.25" evidence="5"/>
<evidence type="ECO:0000313" key="10">
    <source>
        <dbReference type="Proteomes" id="UP001165524"/>
    </source>
</evidence>
<comment type="function">
    <text evidence="5">Responsible for synthesis of pseudouridine from uracil-55 in the psi GC loop of transfer RNAs.</text>
</comment>
<evidence type="ECO:0000259" key="8">
    <source>
        <dbReference type="Pfam" id="PF16198"/>
    </source>
</evidence>
<evidence type="ECO:0000256" key="3">
    <source>
        <dbReference type="ARBA" id="ARBA00022694"/>
    </source>
</evidence>
<dbReference type="SUPFAM" id="SSF55120">
    <property type="entry name" value="Pseudouridine synthase"/>
    <property type="match status" value="1"/>
</dbReference>
<comment type="similarity">
    <text evidence="2 5">Belongs to the pseudouridine synthase TruB family. Type 1 subfamily.</text>
</comment>
<dbReference type="InterPro" id="IPR020103">
    <property type="entry name" value="PsdUridine_synth_cat_dom_sf"/>
</dbReference>
<dbReference type="CDD" id="cd02573">
    <property type="entry name" value="PseudoU_synth_EcTruB"/>
    <property type="match status" value="1"/>
</dbReference>
<dbReference type="Pfam" id="PF01509">
    <property type="entry name" value="TruB_N"/>
    <property type="match status" value="1"/>
</dbReference>
<feature type="domain" description="tRNA pseudouridylate synthase B C-terminal" evidence="8">
    <location>
        <begin position="181"/>
        <end position="242"/>
    </location>
</feature>
<dbReference type="InterPro" id="IPR032819">
    <property type="entry name" value="TruB_C"/>
</dbReference>
<keyword evidence="4 5" id="KW-0413">Isomerase</keyword>
<reference evidence="9" key="1">
    <citation type="submission" date="2022-04" db="EMBL/GenBank/DDBJ databases">
        <title>Alcanivorax sp. CY1518 draft genome sequence.</title>
        <authorList>
            <person name="Zhao G."/>
            <person name="An M."/>
        </authorList>
    </citation>
    <scope>NUCLEOTIDE SEQUENCE</scope>
    <source>
        <strain evidence="9">CY1518</strain>
    </source>
</reference>
<comment type="caution">
    <text evidence="9">The sequence shown here is derived from an EMBL/GenBank/DDBJ whole genome shotgun (WGS) entry which is preliminary data.</text>
</comment>
<evidence type="ECO:0000313" key="9">
    <source>
        <dbReference type="EMBL" id="MCK0538040.1"/>
    </source>
</evidence>
<accession>A0ABT0E874</accession>
<evidence type="ECO:0000259" key="7">
    <source>
        <dbReference type="Pfam" id="PF09157"/>
    </source>
</evidence>
<comment type="catalytic activity">
    <reaction evidence="1 5">
        <text>uridine(55) in tRNA = pseudouridine(55) in tRNA</text>
        <dbReference type="Rhea" id="RHEA:42532"/>
        <dbReference type="Rhea" id="RHEA-COMP:10101"/>
        <dbReference type="Rhea" id="RHEA-COMP:10102"/>
        <dbReference type="ChEBI" id="CHEBI:65314"/>
        <dbReference type="ChEBI" id="CHEBI:65315"/>
        <dbReference type="EC" id="5.4.99.25"/>
    </reaction>
</comment>
<dbReference type="RefSeq" id="WP_246952261.1">
    <property type="nucleotide sequence ID" value="NZ_JALKII010000006.1"/>
</dbReference>
<keyword evidence="10" id="KW-1185">Reference proteome</keyword>
<organism evidence="9 10">
    <name type="scientific">Alcanivorax quisquiliarum</name>
    <dbReference type="NCBI Taxonomy" id="2933565"/>
    <lineage>
        <taxon>Bacteria</taxon>
        <taxon>Pseudomonadati</taxon>
        <taxon>Pseudomonadota</taxon>
        <taxon>Gammaproteobacteria</taxon>
        <taxon>Oceanospirillales</taxon>
        <taxon>Alcanivoracaceae</taxon>
        <taxon>Alcanivorax</taxon>
    </lineage>
</organism>
<dbReference type="InterPro" id="IPR036974">
    <property type="entry name" value="PUA_sf"/>
</dbReference>
<dbReference type="InterPro" id="IPR015240">
    <property type="entry name" value="tRNA_sdUridine_synth_fam1_C"/>
</dbReference>
<proteinExistence type="inferred from homology"/>
<keyword evidence="3 5" id="KW-0819">tRNA processing</keyword>
<evidence type="ECO:0000256" key="1">
    <source>
        <dbReference type="ARBA" id="ARBA00000385"/>
    </source>
</evidence>
<feature type="active site" description="Nucleophile" evidence="5">
    <location>
        <position position="48"/>
    </location>
</feature>
<dbReference type="EMBL" id="JALKII010000006">
    <property type="protein sequence ID" value="MCK0538040.1"/>
    <property type="molecule type" value="Genomic_DNA"/>
</dbReference>
<gene>
    <name evidence="5 9" type="primary">truB</name>
    <name evidence="9" type="ORF">MU846_09985</name>
</gene>
<dbReference type="InterPro" id="IPR015947">
    <property type="entry name" value="PUA-like_sf"/>
</dbReference>
<dbReference type="CDD" id="cd21152">
    <property type="entry name" value="PUA_TruB_bacterial"/>
    <property type="match status" value="1"/>
</dbReference>
<dbReference type="Pfam" id="PF09157">
    <property type="entry name" value="TruB-C_2"/>
    <property type="match status" value="1"/>
</dbReference>
<dbReference type="Proteomes" id="UP001165524">
    <property type="component" value="Unassembled WGS sequence"/>
</dbReference>
<dbReference type="Gene3D" id="3.30.2350.10">
    <property type="entry name" value="Pseudouridine synthase"/>
    <property type="match status" value="1"/>
</dbReference>
<dbReference type="GO" id="GO:0160148">
    <property type="term" value="F:tRNA pseudouridine(55) synthase activity"/>
    <property type="evidence" value="ECO:0007669"/>
    <property type="project" value="UniProtKB-EC"/>
</dbReference>
<dbReference type="InterPro" id="IPR014780">
    <property type="entry name" value="tRNA_psdUridine_synth_TruB"/>
</dbReference>
<feature type="domain" description="tRNA pseudouridine synthase II TruB subfamily 1 C-terminal" evidence="7">
    <location>
        <begin position="246"/>
        <end position="303"/>
    </location>
</feature>
<dbReference type="SUPFAM" id="SSF88697">
    <property type="entry name" value="PUA domain-like"/>
    <property type="match status" value="1"/>
</dbReference>
<dbReference type="PANTHER" id="PTHR13767:SF2">
    <property type="entry name" value="PSEUDOURIDYLATE SYNTHASE TRUB1"/>
    <property type="match status" value="1"/>
</dbReference>
<evidence type="ECO:0000256" key="4">
    <source>
        <dbReference type="ARBA" id="ARBA00023235"/>
    </source>
</evidence>
<evidence type="ECO:0000259" key="6">
    <source>
        <dbReference type="Pfam" id="PF01509"/>
    </source>
</evidence>
<dbReference type="PANTHER" id="PTHR13767">
    <property type="entry name" value="TRNA-PSEUDOURIDINE SYNTHASE"/>
    <property type="match status" value="1"/>
</dbReference>
<protein>
    <recommendedName>
        <fullName evidence="5">tRNA pseudouridine synthase B</fullName>
        <ecNumber evidence="5">5.4.99.25</ecNumber>
    </recommendedName>
    <alternativeName>
        <fullName evidence="5">tRNA pseudouridine(55) synthase</fullName>
        <shortName evidence="5">Psi55 synthase</shortName>
    </alternativeName>
    <alternativeName>
        <fullName evidence="5">tRNA pseudouridylate synthase</fullName>
    </alternativeName>
    <alternativeName>
        <fullName evidence="5">tRNA-uridine isomerase</fullName>
    </alternativeName>
</protein>
<evidence type="ECO:0000256" key="2">
    <source>
        <dbReference type="ARBA" id="ARBA00005642"/>
    </source>
</evidence>
<name>A0ABT0E874_9GAMM</name>
<dbReference type="HAMAP" id="MF_01080">
    <property type="entry name" value="TruB_bact"/>
    <property type="match status" value="1"/>
</dbReference>
<dbReference type="Pfam" id="PF16198">
    <property type="entry name" value="TruB_C_2"/>
    <property type="match status" value="1"/>
</dbReference>
<feature type="domain" description="Pseudouridine synthase II N-terminal" evidence="6">
    <location>
        <begin position="33"/>
        <end position="180"/>
    </location>
</feature>
<dbReference type="Gene3D" id="2.30.130.10">
    <property type="entry name" value="PUA domain"/>
    <property type="match status" value="1"/>
</dbReference>
<dbReference type="NCBIfam" id="TIGR00431">
    <property type="entry name" value="TruB"/>
    <property type="match status" value="1"/>
</dbReference>
<evidence type="ECO:0000256" key="5">
    <source>
        <dbReference type="HAMAP-Rule" id="MF_01080"/>
    </source>
</evidence>
<sequence>MAKRRHRGRDINGILLLNKPAGITSNGALQIVKRLFAAAKAGHTGSLDPLATGMLPICFGEATKFSQFLLDADKSYRVTARLGITTETGDADGEVVETRPVNATEAQIEAALMGFLGAIEQVPSMYSAIKHEGQPLYKLARQGITVERKPRQVTIHRLELLGVEGEDVTFEVDCTKGTYVRSLVEDLGAALGCGGHVIALHRLSAGPYPAGQMLTLDELGALKDEGGFDAIDKKLLPLYTAVADWPRVELGQDASYYLQQGQPVMATQRPKEGWVTLYRTDTEEFLGVGEVQEDGMIAPRRLVTAH</sequence>